<dbReference type="Gene3D" id="2.60.120.620">
    <property type="entry name" value="q2cbj1_9rhob like domain"/>
    <property type="match status" value="1"/>
</dbReference>
<proteinExistence type="predicted"/>
<comment type="caution">
    <text evidence="2">The sequence shown here is derived from an EMBL/GenBank/DDBJ whole genome shotgun (WGS) entry which is preliminary data.</text>
</comment>
<dbReference type="InterPro" id="IPR008775">
    <property type="entry name" value="Phytyl_CoA_dOase-like"/>
</dbReference>
<accession>A0A3S0AQ19</accession>
<evidence type="ECO:0000313" key="2">
    <source>
        <dbReference type="EMBL" id="RTE55093.1"/>
    </source>
</evidence>
<dbReference type="OrthoDB" id="9814777at2"/>
<reference evidence="2 3" key="1">
    <citation type="submission" date="2018-11" db="EMBL/GenBank/DDBJ databases">
        <title>Arenibacter aquaticus sp.nov., a marine bacterium isolated from surface seawater in the South China Sea.</title>
        <authorList>
            <person name="Guo J."/>
            <person name="Sun J."/>
        </authorList>
    </citation>
    <scope>NUCLEOTIDE SEQUENCE [LARGE SCALE GENOMIC DNA]</scope>
    <source>
        <strain evidence="2 3">GUO666</strain>
    </source>
</reference>
<keyword evidence="2" id="KW-0223">Dioxygenase</keyword>
<organism evidence="2 3">
    <name type="scientific">Arenibacter aquaticus</name>
    <dbReference type="NCBI Taxonomy" id="2489054"/>
    <lineage>
        <taxon>Bacteria</taxon>
        <taxon>Pseudomonadati</taxon>
        <taxon>Bacteroidota</taxon>
        <taxon>Flavobacteriia</taxon>
        <taxon>Flavobacteriales</taxon>
        <taxon>Flavobacteriaceae</taxon>
        <taxon>Arenibacter</taxon>
    </lineage>
</organism>
<name>A0A3S0AQ19_9FLAO</name>
<gene>
    <name evidence="2" type="ORF">EHW67_00555</name>
</gene>
<dbReference type="SUPFAM" id="SSF51197">
    <property type="entry name" value="Clavaminate synthase-like"/>
    <property type="match status" value="1"/>
</dbReference>
<protein>
    <submittedName>
        <fullName evidence="2">Phytanoyl-CoA dioxygenase</fullName>
    </submittedName>
</protein>
<dbReference type="PANTHER" id="PTHR20883">
    <property type="entry name" value="PHYTANOYL-COA DIOXYGENASE DOMAIN CONTAINING 1"/>
    <property type="match status" value="1"/>
</dbReference>
<sequence length="293" mass="33786">MHIRKISAREMEMLPTEDQVLEYEKKGWFVGNFLLPEEIIDKAIKGAKDFYNGLRDYDFSEFTGIANDDLDDTVVIRNNEFVTLQKRELQALGFHQLISATAAKLARTDEIRLFADSLINKCPANAKKEGAVGWHSDKAYWPTCTSQNMVTAWIPLQDVTMDMGPLLYIDQSNQWKDEKELKSFYSFNNQDLSLFENYLSKNKSNHIKSPMVLRKGQVSFHNCNTIHASYPNVSNTNRMALAMHFQDKSNEYQKAFKDNGDLIVIGYDQICEKDSDGNPNYSDKKLFPKIFKF</sequence>
<dbReference type="AlphaFoldDB" id="A0A3S0AQ19"/>
<dbReference type="GO" id="GO:0016706">
    <property type="term" value="F:2-oxoglutarate-dependent dioxygenase activity"/>
    <property type="evidence" value="ECO:0007669"/>
    <property type="project" value="UniProtKB-ARBA"/>
</dbReference>
<dbReference type="RefSeq" id="WP_126160396.1">
    <property type="nucleotide sequence ID" value="NZ_RQPJ01000001.1"/>
</dbReference>
<keyword evidence="3" id="KW-1185">Reference proteome</keyword>
<keyword evidence="2" id="KW-0560">Oxidoreductase</keyword>
<evidence type="ECO:0000256" key="1">
    <source>
        <dbReference type="ARBA" id="ARBA00001954"/>
    </source>
</evidence>
<comment type="cofactor">
    <cofactor evidence="1">
        <name>Fe(2+)</name>
        <dbReference type="ChEBI" id="CHEBI:29033"/>
    </cofactor>
</comment>
<evidence type="ECO:0000313" key="3">
    <source>
        <dbReference type="Proteomes" id="UP000267585"/>
    </source>
</evidence>
<dbReference type="GO" id="GO:0005506">
    <property type="term" value="F:iron ion binding"/>
    <property type="evidence" value="ECO:0007669"/>
    <property type="project" value="UniProtKB-ARBA"/>
</dbReference>
<dbReference type="EMBL" id="RQPJ01000001">
    <property type="protein sequence ID" value="RTE55093.1"/>
    <property type="molecule type" value="Genomic_DNA"/>
</dbReference>
<dbReference type="PANTHER" id="PTHR20883:SF48">
    <property type="entry name" value="ECTOINE DIOXYGENASE"/>
    <property type="match status" value="1"/>
</dbReference>
<dbReference type="Proteomes" id="UP000267585">
    <property type="component" value="Unassembled WGS sequence"/>
</dbReference>
<dbReference type="Pfam" id="PF05721">
    <property type="entry name" value="PhyH"/>
    <property type="match status" value="1"/>
</dbReference>